<keyword evidence="2" id="KW-1185">Reference proteome</keyword>
<proteinExistence type="predicted"/>
<reference evidence="1" key="2">
    <citation type="submission" date="2020-05" db="UniProtKB">
        <authorList>
            <consortium name="EnsemblMetazoa"/>
        </authorList>
    </citation>
    <scope>IDENTIFICATION</scope>
    <source>
        <strain evidence="1">A-37</strain>
    </source>
</reference>
<dbReference type="EnsemblMetazoa" id="ACUA013722-RA">
    <property type="protein sequence ID" value="ACUA013722-PA"/>
    <property type="gene ID" value="ACUA013722"/>
</dbReference>
<sequence>MDEGRTVLGQMYCRHALNRSVVWPALSCSSCSSAAMMRLSRLKAIALLPVHPPVENLPPPTSPFLLLCSLNDTFIAAICLDSSFRQLARSLLRLLISSACSFSRFSVDFDPLLLLAPRCSYSSTKRCCSCRLFRAFSSLLSSPYAYCVAVKFLRTLFSSLLIL</sequence>
<reference evidence="2" key="1">
    <citation type="submission" date="2013-09" db="EMBL/GenBank/DDBJ databases">
        <title>The Genome Sequence of Anopheles culicifacies species A.</title>
        <authorList>
            <consortium name="The Broad Institute Genomics Platform"/>
            <person name="Neafsey D.E."/>
            <person name="Besansky N."/>
            <person name="Howell P."/>
            <person name="Walton C."/>
            <person name="Young S.K."/>
            <person name="Zeng Q."/>
            <person name="Gargeya S."/>
            <person name="Fitzgerald M."/>
            <person name="Haas B."/>
            <person name="Abouelleil A."/>
            <person name="Allen A.W."/>
            <person name="Alvarado L."/>
            <person name="Arachchi H.M."/>
            <person name="Berlin A.M."/>
            <person name="Chapman S.B."/>
            <person name="Gainer-Dewar J."/>
            <person name="Goldberg J."/>
            <person name="Griggs A."/>
            <person name="Gujja S."/>
            <person name="Hansen M."/>
            <person name="Howarth C."/>
            <person name="Imamovic A."/>
            <person name="Ireland A."/>
            <person name="Larimer J."/>
            <person name="McCowan C."/>
            <person name="Murphy C."/>
            <person name="Pearson M."/>
            <person name="Poon T.W."/>
            <person name="Priest M."/>
            <person name="Roberts A."/>
            <person name="Saif S."/>
            <person name="Shea T."/>
            <person name="Sisk P."/>
            <person name="Sykes S."/>
            <person name="Wortman J."/>
            <person name="Nusbaum C."/>
            <person name="Birren B."/>
        </authorList>
    </citation>
    <scope>NUCLEOTIDE SEQUENCE [LARGE SCALE GENOMIC DNA]</scope>
    <source>
        <strain evidence="2">A-37</strain>
    </source>
</reference>
<name>A0A182MAT5_9DIPT</name>
<dbReference type="EMBL" id="AXCM01001624">
    <property type="status" value="NOT_ANNOTATED_CDS"/>
    <property type="molecule type" value="Genomic_DNA"/>
</dbReference>
<organism evidence="1 2">
    <name type="scientific">Anopheles culicifacies</name>
    <dbReference type="NCBI Taxonomy" id="139723"/>
    <lineage>
        <taxon>Eukaryota</taxon>
        <taxon>Metazoa</taxon>
        <taxon>Ecdysozoa</taxon>
        <taxon>Arthropoda</taxon>
        <taxon>Hexapoda</taxon>
        <taxon>Insecta</taxon>
        <taxon>Pterygota</taxon>
        <taxon>Neoptera</taxon>
        <taxon>Endopterygota</taxon>
        <taxon>Diptera</taxon>
        <taxon>Nematocera</taxon>
        <taxon>Culicoidea</taxon>
        <taxon>Culicidae</taxon>
        <taxon>Anophelinae</taxon>
        <taxon>Anopheles</taxon>
        <taxon>culicifacies species complex</taxon>
    </lineage>
</organism>
<dbReference type="VEuPathDB" id="VectorBase:ACUA013722"/>
<dbReference type="EMBL" id="AXCM01001625">
    <property type="status" value="NOT_ANNOTATED_CDS"/>
    <property type="molecule type" value="Genomic_DNA"/>
</dbReference>
<protein>
    <submittedName>
        <fullName evidence="1">Uncharacterized protein</fullName>
    </submittedName>
</protein>
<evidence type="ECO:0000313" key="2">
    <source>
        <dbReference type="Proteomes" id="UP000075883"/>
    </source>
</evidence>
<dbReference type="AlphaFoldDB" id="A0A182MAT5"/>
<evidence type="ECO:0000313" key="1">
    <source>
        <dbReference type="EnsemblMetazoa" id="ACUA013722-PA"/>
    </source>
</evidence>
<dbReference type="Proteomes" id="UP000075883">
    <property type="component" value="Unassembled WGS sequence"/>
</dbReference>
<accession>A0A182MAT5</accession>